<dbReference type="EMBL" id="KQ947434">
    <property type="protein sequence ID" value="KUJ08732.1"/>
    <property type="molecule type" value="Genomic_DNA"/>
</dbReference>
<reference evidence="3 4" key="1">
    <citation type="submission" date="2015-10" db="EMBL/GenBank/DDBJ databases">
        <title>Full genome of DAOMC 229536 Phialocephala scopiformis, a fungal endophyte of spruce producing the potent anti-insectan compound rugulosin.</title>
        <authorList>
            <consortium name="DOE Joint Genome Institute"/>
            <person name="Walker A.K."/>
            <person name="Frasz S.L."/>
            <person name="Seifert K.A."/>
            <person name="Miller J.D."/>
            <person name="Mondo S.J."/>
            <person name="Labutti K."/>
            <person name="Lipzen A."/>
            <person name="Dockter R."/>
            <person name="Kennedy M."/>
            <person name="Grigoriev I.V."/>
            <person name="Spatafora J.W."/>
        </authorList>
    </citation>
    <scope>NUCLEOTIDE SEQUENCE [LARGE SCALE GENOMIC DNA]</scope>
    <source>
        <strain evidence="3 4">CBS 120377</strain>
    </source>
</reference>
<evidence type="ECO:0000256" key="2">
    <source>
        <dbReference type="SAM" id="SignalP"/>
    </source>
</evidence>
<feature type="region of interest" description="Disordered" evidence="1">
    <location>
        <begin position="85"/>
        <end position="120"/>
    </location>
</feature>
<name>A0A132B8K3_MOLSC</name>
<sequence>MAVAVAVLLAGTDGTVAASQGSAVSVRLWGQSWVAALAWDPGSWERDGAKPCVVVDCGGAVQCSALEVVLVLVVPGLKLEAPARLKTSSREEEDDLTRHNDVVGVGGGEDDAAATAGDVM</sequence>
<evidence type="ECO:0000313" key="4">
    <source>
        <dbReference type="Proteomes" id="UP000070700"/>
    </source>
</evidence>
<feature type="chain" id="PRO_5007287966" description="Secreted protein" evidence="2">
    <location>
        <begin position="18"/>
        <end position="120"/>
    </location>
</feature>
<keyword evidence="4" id="KW-1185">Reference proteome</keyword>
<dbReference type="Proteomes" id="UP000070700">
    <property type="component" value="Unassembled WGS sequence"/>
</dbReference>
<protein>
    <recommendedName>
        <fullName evidence="5">Secreted protein</fullName>
    </recommendedName>
</protein>
<keyword evidence="2" id="KW-0732">Signal</keyword>
<dbReference type="AlphaFoldDB" id="A0A132B8K3"/>
<organism evidence="3 4">
    <name type="scientific">Mollisia scopiformis</name>
    <name type="common">Conifer needle endophyte fungus</name>
    <name type="synonym">Phialocephala scopiformis</name>
    <dbReference type="NCBI Taxonomy" id="149040"/>
    <lineage>
        <taxon>Eukaryota</taxon>
        <taxon>Fungi</taxon>
        <taxon>Dikarya</taxon>
        <taxon>Ascomycota</taxon>
        <taxon>Pezizomycotina</taxon>
        <taxon>Leotiomycetes</taxon>
        <taxon>Helotiales</taxon>
        <taxon>Mollisiaceae</taxon>
        <taxon>Mollisia</taxon>
    </lineage>
</organism>
<dbReference type="RefSeq" id="XP_018063087.1">
    <property type="nucleotide sequence ID" value="XM_018213611.1"/>
</dbReference>
<accession>A0A132B8K3</accession>
<dbReference type="KEGG" id="psco:LY89DRAFT_676634"/>
<feature type="signal peptide" evidence="2">
    <location>
        <begin position="1"/>
        <end position="17"/>
    </location>
</feature>
<proteinExistence type="predicted"/>
<evidence type="ECO:0000313" key="3">
    <source>
        <dbReference type="EMBL" id="KUJ08732.1"/>
    </source>
</evidence>
<dbReference type="InParanoid" id="A0A132B8K3"/>
<evidence type="ECO:0000256" key="1">
    <source>
        <dbReference type="SAM" id="MobiDB-lite"/>
    </source>
</evidence>
<gene>
    <name evidence="3" type="ORF">LY89DRAFT_676634</name>
</gene>
<evidence type="ECO:0008006" key="5">
    <source>
        <dbReference type="Google" id="ProtNLM"/>
    </source>
</evidence>
<dbReference type="GeneID" id="28823337"/>